<dbReference type="PROSITE" id="PS50076">
    <property type="entry name" value="DNAJ_2"/>
    <property type="match status" value="1"/>
</dbReference>
<name>A0A3E1R5R2_9BURK</name>
<dbReference type="SUPFAM" id="SSF46565">
    <property type="entry name" value="Chaperone J-domain"/>
    <property type="match status" value="1"/>
</dbReference>
<protein>
    <recommendedName>
        <fullName evidence="1">J domain-containing protein</fullName>
    </recommendedName>
</protein>
<keyword evidence="3" id="KW-1185">Reference proteome</keyword>
<dbReference type="SMART" id="SM00271">
    <property type="entry name" value="DnaJ"/>
    <property type="match status" value="1"/>
</dbReference>
<dbReference type="InterPro" id="IPR050817">
    <property type="entry name" value="DjlA_DnaK_co-chaperone"/>
</dbReference>
<dbReference type="CDD" id="cd06257">
    <property type="entry name" value="DnaJ"/>
    <property type="match status" value="1"/>
</dbReference>
<dbReference type="Pfam" id="PF00226">
    <property type="entry name" value="DnaJ"/>
    <property type="match status" value="1"/>
</dbReference>
<dbReference type="PRINTS" id="PR00625">
    <property type="entry name" value="JDOMAIN"/>
</dbReference>
<proteinExistence type="predicted"/>
<accession>A0A3E1R5R2</accession>
<dbReference type="AlphaFoldDB" id="A0A3E1R5R2"/>
<organism evidence="2 3">
    <name type="scientific">Rhodoferax lacus</name>
    <dbReference type="NCBI Taxonomy" id="2184758"/>
    <lineage>
        <taxon>Bacteria</taxon>
        <taxon>Pseudomonadati</taxon>
        <taxon>Pseudomonadota</taxon>
        <taxon>Betaproteobacteria</taxon>
        <taxon>Burkholderiales</taxon>
        <taxon>Comamonadaceae</taxon>
        <taxon>Rhodoferax</taxon>
    </lineage>
</organism>
<feature type="domain" description="J" evidence="1">
    <location>
        <begin position="17"/>
        <end position="82"/>
    </location>
</feature>
<dbReference type="InterPro" id="IPR036869">
    <property type="entry name" value="J_dom_sf"/>
</dbReference>
<dbReference type="EMBL" id="QFZK01000035">
    <property type="protein sequence ID" value="RFO94674.1"/>
    <property type="molecule type" value="Genomic_DNA"/>
</dbReference>
<evidence type="ECO:0000313" key="3">
    <source>
        <dbReference type="Proteomes" id="UP000260665"/>
    </source>
</evidence>
<dbReference type="PANTHER" id="PTHR24074">
    <property type="entry name" value="CO-CHAPERONE PROTEIN DJLA"/>
    <property type="match status" value="1"/>
</dbReference>
<dbReference type="Proteomes" id="UP000260665">
    <property type="component" value="Unassembled WGS sequence"/>
</dbReference>
<evidence type="ECO:0000313" key="2">
    <source>
        <dbReference type="EMBL" id="RFO94674.1"/>
    </source>
</evidence>
<evidence type="ECO:0000259" key="1">
    <source>
        <dbReference type="PROSITE" id="PS50076"/>
    </source>
</evidence>
<comment type="caution">
    <text evidence="2">The sequence shown here is derived from an EMBL/GenBank/DDBJ whole genome shotgun (WGS) entry which is preliminary data.</text>
</comment>
<gene>
    <name evidence="2" type="ORF">DIC66_22310</name>
</gene>
<dbReference type="InterPro" id="IPR001623">
    <property type="entry name" value="DnaJ_domain"/>
</dbReference>
<reference evidence="2 3" key="1">
    <citation type="submission" date="2018-05" db="EMBL/GenBank/DDBJ databases">
        <title>Rhodoferax soyangensis sp.nov., isolated from an oligotrophic freshwater lake.</title>
        <authorList>
            <person name="Park M."/>
        </authorList>
    </citation>
    <scope>NUCLEOTIDE SEQUENCE [LARGE SCALE GENOMIC DNA]</scope>
    <source>
        <strain evidence="2 3">IMCC26218</strain>
    </source>
</reference>
<sequence length="120" mass="13556">MHSSLKSHHGSMDLQTNLYEVLEVSPRASAMVIRAAYRYLAQFHHPDKRSGASEAGHRLMLINQAYAVLSDPEQRRLYDHALQAQYPALERRGSGVPFGPQERPDGGIQVSRKFAFRPLD</sequence>
<dbReference type="Gene3D" id="1.10.287.110">
    <property type="entry name" value="DnaJ domain"/>
    <property type="match status" value="1"/>
</dbReference>